<dbReference type="NCBIfam" id="NF003293">
    <property type="entry name" value="PRK04290.1-2"/>
    <property type="match status" value="1"/>
</dbReference>
<dbReference type="PANTHER" id="PTHR11502">
    <property type="entry name" value="40S RIBOSOMAL PROTEIN S6"/>
    <property type="match status" value="1"/>
</dbReference>
<dbReference type="GO" id="GO:0003735">
    <property type="term" value="F:structural constituent of ribosome"/>
    <property type="evidence" value="ECO:0007669"/>
    <property type="project" value="InterPro"/>
</dbReference>
<keyword evidence="2 4" id="KW-0689">Ribosomal protein</keyword>
<dbReference type="OrthoDB" id="7793at2157"/>
<proteinExistence type="inferred from homology"/>
<dbReference type="Proteomes" id="UP000005867">
    <property type="component" value="Chromosome"/>
</dbReference>
<evidence type="ECO:0000256" key="1">
    <source>
        <dbReference type="ARBA" id="ARBA00009312"/>
    </source>
</evidence>
<organism evidence="6 7">
    <name type="scientific">Pyrobaculum ferrireducens</name>
    <dbReference type="NCBI Taxonomy" id="1104324"/>
    <lineage>
        <taxon>Archaea</taxon>
        <taxon>Thermoproteota</taxon>
        <taxon>Thermoprotei</taxon>
        <taxon>Thermoproteales</taxon>
        <taxon>Thermoproteaceae</taxon>
        <taxon>Pyrobaculum</taxon>
    </lineage>
</organism>
<evidence type="ECO:0000313" key="6">
    <source>
        <dbReference type="EMBL" id="AET34172.1"/>
    </source>
</evidence>
<gene>
    <name evidence="4" type="primary">rps6e</name>
    <name evidence="6" type="ORF">P186_2796</name>
</gene>
<dbReference type="HOGENOM" id="CLU_109671_1_1_2"/>
<dbReference type="PROSITE" id="PS00578">
    <property type="entry name" value="RIBOSOMAL_S6E"/>
    <property type="match status" value="1"/>
</dbReference>
<dbReference type="eggNOG" id="arCOG01946">
    <property type="taxonomic scope" value="Archaea"/>
</dbReference>
<name>G7VF07_9CREN</name>
<dbReference type="GO" id="GO:1990904">
    <property type="term" value="C:ribonucleoprotein complex"/>
    <property type="evidence" value="ECO:0007669"/>
    <property type="project" value="UniProtKB-KW"/>
</dbReference>
<dbReference type="RefSeq" id="WP_014289997.1">
    <property type="nucleotide sequence ID" value="NC_016645.1"/>
</dbReference>
<evidence type="ECO:0000256" key="3">
    <source>
        <dbReference type="ARBA" id="ARBA00023274"/>
    </source>
</evidence>
<dbReference type="EMBL" id="CP003098">
    <property type="protein sequence ID" value="AET34172.1"/>
    <property type="molecule type" value="Genomic_DNA"/>
</dbReference>
<dbReference type="InterPro" id="IPR020924">
    <property type="entry name" value="Ribosomal_eS6_arc"/>
</dbReference>
<dbReference type="KEGG" id="pyr:P186_2796"/>
<sequence length="149" mass="15994">MPTFKLVLSDPVSGKARQFEIKDPLAQRFVGLKIGDEIDGVVLKDLIELPKGAKIRITGGSGVEGAPMHPGIPGPVKKYILADSPPGYRPPKKGMKKKKLARGNTITDTIVQINAVVVYPKDYSGPPAIPLGAKELEKKKEKTEEAAAQ</sequence>
<dbReference type="HAMAP" id="MF_00512">
    <property type="entry name" value="Ribosomal_eS6"/>
    <property type="match status" value="1"/>
</dbReference>
<protein>
    <recommendedName>
        <fullName evidence="4">Small ribosomal subunit protein eS6</fullName>
    </recommendedName>
</protein>
<reference evidence="6 7" key="1">
    <citation type="journal article" date="2012" name="J. Bacteriol.">
        <title>Complete genome sequence of strain 1860, a crenarchaeon of the genus pyrobaculum able to grow with various electron acceptors.</title>
        <authorList>
            <person name="Mardanov A.V."/>
            <person name="Gumerov V.M."/>
            <person name="Slobodkina G.B."/>
            <person name="Beletsky A.V."/>
            <person name="Bonch-Osmolovskaya E.A."/>
            <person name="Ravin N.V."/>
            <person name="Skryabin K.G."/>
        </authorList>
    </citation>
    <scope>NUCLEOTIDE SEQUENCE [LARGE SCALE GENOMIC DNA]</scope>
    <source>
        <strain evidence="6 7">1860</strain>
    </source>
</reference>
<keyword evidence="3 4" id="KW-0687">Ribonucleoprotein</keyword>
<evidence type="ECO:0000256" key="2">
    <source>
        <dbReference type="ARBA" id="ARBA00022980"/>
    </source>
</evidence>
<dbReference type="AlphaFoldDB" id="G7VF07"/>
<dbReference type="InterPro" id="IPR001377">
    <property type="entry name" value="Ribosomal_eS6"/>
</dbReference>
<dbReference type="GeneID" id="11594394"/>
<accession>G7VF07</accession>
<dbReference type="InterPro" id="IPR018282">
    <property type="entry name" value="Ribosomal_eS6_CS"/>
</dbReference>
<keyword evidence="7" id="KW-1185">Reference proteome</keyword>
<dbReference type="STRING" id="1104324.P186_2796"/>
<dbReference type="SMART" id="SM01405">
    <property type="entry name" value="Ribosomal_S6e"/>
    <property type="match status" value="1"/>
</dbReference>
<dbReference type="GO" id="GO:0006412">
    <property type="term" value="P:translation"/>
    <property type="evidence" value="ECO:0007669"/>
    <property type="project" value="UniProtKB-UniRule"/>
</dbReference>
<evidence type="ECO:0000256" key="5">
    <source>
        <dbReference type="SAM" id="MobiDB-lite"/>
    </source>
</evidence>
<dbReference type="GO" id="GO:0005840">
    <property type="term" value="C:ribosome"/>
    <property type="evidence" value="ECO:0007669"/>
    <property type="project" value="UniProtKB-KW"/>
</dbReference>
<evidence type="ECO:0000313" key="7">
    <source>
        <dbReference type="Proteomes" id="UP000005867"/>
    </source>
</evidence>
<feature type="compositionally biased region" description="Basic and acidic residues" evidence="5">
    <location>
        <begin position="134"/>
        <end position="149"/>
    </location>
</feature>
<dbReference type="Pfam" id="PF01092">
    <property type="entry name" value="Ribosomal_S6e"/>
    <property type="match status" value="1"/>
</dbReference>
<comment type="similarity">
    <text evidence="1 4">Belongs to the eukaryotic ribosomal protein eS6 family.</text>
</comment>
<feature type="region of interest" description="Disordered" evidence="5">
    <location>
        <begin position="130"/>
        <end position="149"/>
    </location>
</feature>
<evidence type="ECO:0000256" key="4">
    <source>
        <dbReference type="HAMAP-Rule" id="MF_00512"/>
    </source>
</evidence>